<evidence type="ECO:0000256" key="2">
    <source>
        <dbReference type="ARBA" id="ARBA00023002"/>
    </source>
</evidence>
<dbReference type="InterPro" id="IPR004045">
    <property type="entry name" value="Glutathione_S-Trfase_N"/>
</dbReference>
<dbReference type="GO" id="GO:0006749">
    <property type="term" value="P:glutathione metabolic process"/>
    <property type="evidence" value="ECO:0007669"/>
    <property type="project" value="TreeGrafter"/>
</dbReference>
<dbReference type="PROSITE" id="PS50405">
    <property type="entry name" value="GST_CTER"/>
    <property type="match status" value="1"/>
</dbReference>
<dbReference type="CDD" id="cd03184">
    <property type="entry name" value="GST_C_Omega"/>
    <property type="match status" value="1"/>
</dbReference>
<dbReference type="OrthoDB" id="4951845at2759"/>
<dbReference type="FunFam" id="1.20.1050.10:FF:000009">
    <property type="entry name" value="Glutathione S-transferase omega-1"/>
    <property type="match status" value="1"/>
</dbReference>
<evidence type="ECO:0000259" key="3">
    <source>
        <dbReference type="PROSITE" id="PS50404"/>
    </source>
</evidence>
<accession>A0A6P3XE21</accession>
<protein>
    <submittedName>
        <fullName evidence="6">Pyrimidodiazepine synthase-like</fullName>
    </submittedName>
</protein>
<name>A0A6P3XE21_DINQU</name>
<dbReference type="InterPro" id="IPR036282">
    <property type="entry name" value="Glutathione-S-Trfase_C_sf"/>
</dbReference>
<dbReference type="GeneID" id="106745381"/>
<dbReference type="InterPro" id="IPR050983">
    <property type="entry name" value="GST_Omega/HSP26"/>
</dbReference>
<sequence length="242" mass="28030">MNTKHLSTGSVPPPLVPGKIRMYSMRFCPYAQRVLLVLDAKRIPYDVVNVNLKHKPDWLIEKNPLENIPCIELEGGETLYQSLIIVDYLDEAYPQNKLYPSQPLAKAKDKLLIDRFNEVITIMYKLYQTPMLEQELFNEALAGLELYERELAKRGTAFFGGSKPGMLDFMIWPWCERADAMRILQGEQFVIPRDRFLRLLEWRAAMKEDSVVCGSFLEPEIHAKYMRSRLAGVPQYDLIANN</sequence>
<dbReference type="Gene3D" id="3.40.30.10">
    <property type="entry name" value="Glutaredoxin"/>
    <property type="match status" value="1"/>
</dbReference>
<dbReference type="PANTHER" id="PTHR43968:SF6">
    <property type="entry name" value="GLUTATHIONE S-TRANSFERASE OMEGA"/>
    <property type="match status" value="1"/>
</dbReference>
<reference evidence="6" key="1">
    <citation type="submission" date="2025-08" db="UniProtKB">
        <authorList>
            <consortium name="RefSeq"/>
        </authorList>
    </citation>
    <scope>IDENTIFICATION</scope>
</reference>
<evidence type="ECO:0000313" key="6">
    <source>
        <dbReference type="RefSeq" id="XP_014476428.1"/>
    </source>
</evidence>
<dbReference type="SFLD" id="SFLDG00358">
    <property type="entry name" value="Main_(cytGST)"/>
    <property type="match status" value="1"/>
</dbReference>
<dbReference type="InterPro" id="IPR010987">
    <property type="entry name" value="Glutathione-S-Trfase_C-like"/>
</dbReference>
<dbReference type="Proteomes" id="UP000515204">
    <property type="component" value="Unplaced"/>
</dbReference>
<dbReference type="PROSITE" id="PS50404">
    <property type="entry name" value="GST_NTER"/>
    <property type="match status" value="1"/>
</dbReference>
<dbReference type="KEGG" id="dqu:106745381"/>
<keyword evidence="5" id="KW-1185">Reference proteome</keyword>
<organism evidence="5 6">
    <name type="scientific">Dinoponera quadriceps</name>
    <name type="common">South American ant</name>
    <dbReference type="NCBI Taxonomy" id="609295"/>
    <lineage>
        <taxon>Eukaryota</taxon>
        <taxon>Metazoa</taxon>
        <taxon>Ecdysozoa</taxon>
        <taxon>Arthropoda</taxon>
        <taxon>Hexapoda</taxon>
        <taxon>Insecta</taxon>
        <taxon>Pterygota</taxon>
        <taxon>Neoptera</taxon>
        <taxon>Endopterygota</taxon>
        <taxon>Hymenoptera</taxon>
        <taxon>Apocrita</taxon>
        <taxon>Aculeata</taxon>
        <taxon>Formicoidea</taxon>
        <taxon>Formicidae</taxon>
        <taxon>Ponerinae</taxon>
        <taxon>Ponerini</taxon>
        <taxon>Dinoponera</taxon>
    </lineage>
</organism>
<evidence type="ECO:0000313" key="5">
    <source>
        <dbReference type="Proteomes" id="UP000515204"/>
    </source>
</evidence>
<dbReference type="InterPro" id="IPR040079">
    <property type="entry name" value="Glutathione_S-Trfase"/>
</dbReference>
<dbReference type="Gene3D" id="1.20.1050.10">
    <property type="match status" value="1"/>
</dbReference>
<dbReference type="SUPFAM" id="SSF52833">
    <property type="entry name" value="Thioredoxin-like"/>
    <property type="match status" value="1"/>
</dbReference>
<dbReference type="SFLD" id="SFLDS00019">
    <property type="entry name" value="Glutathione_Transferase_(cytos"/>
    <property type="match status" value="1"/>
</dbReference>
<dbReference type="GO" id="GO:0005737">
    <property type="term" value="C:cytoplasm"/>
    <property type="evidence" value="ECO:0007669"/>
    <property type="project" value="InterPro"/>
</dbReference>
<proteinExistence type="inferred from homology"/>
<dbReference type="InterPro" id="IPR036249">
    <property type="entry name" value="Thioredoxin-like_sf"/>
</dbReference>
<dbReference type="InterPro" id="IPR005442">
    <property type="entry name" value="GST_omega"/>
</dbReference>
<dbReference type="AlphaFoldDB" id="A0A6P3XE21"/>
<feature type="domain" description="GST N-terminal" evidence="3">
    <location>
        <begin position="18"/>
        <end position="97"/>
    </location>
</feature>
<evidence type="ECO:0000259" key="4">
    <source>
        <dbReference type="PROSITE" id="PS50405"/>
    </source>
</evidence>
<dbReference type="FunFam" id="3.40.30.10:FF:000123">
    <property type="entry name" value="Glutathione transferase o1"/>
    <property type="match status" value="1"/>
</dbReference>
<gene>
    <name evidence="6" type="primary">LOC106745381</name>
</gene>
<dbReference type="PANTHER" id="PTHR43968">
    <property type="match status" value="1"/>
</dbReference>
<feature type="domain" description="GST C-terminal" evidence="4">
    <location>
        <begin position="102"/>
        <end position="230"/>
    </location>
</feature>
<dbReference type="SUPFAM" id="SSF47616">
    <property type="entry name" value="GST C-terminal domain-like"/>
    <property type="match status" value="1"/>
</dbReference>
<comment type="similarity">
    <text evidence="1">Belongs to the GST superfamily. Omega family.</text>
</comment>
<dbReference type="PRINTS" id="PR01625">
    <property type="entry name" value="GSTRNSFRASEO"/>
</dbReference>
<dbReference type="RefSeq" id="XP_014476428.1">
    <property type="nucleotide sequence ID" value="XM_014620942.1"/>
</dbReference>
<keyword evidence="2" id="KW-0560">Oxidoreductase</keyword>
<dbReference type="GO" id="GO:0004364">
    <property type="term" value="F:glutathione transferase activity"/>
    <property type="evidence" value="ECO:0007669"/>
    <property type="project" value="InterPro"/>
</dbReference>
<dbReference type="GO" id="GO:0045174">
    <property type="term" value="F:glutathione dehydrogenase (ascorbate) activity"/>
    <property type="evidence" value="ECO:0007669"/>
    <property type="project" value="TreeGrafter"/>
</dbReference>
<dbReference type="Pfam" id="PF13417">
    <property type="entry name" value="GST_N_3"/>
    <property type="match status" value="1"/>
</dbReference>
<dbReference type="Pfam" id="PF13410">
    <property type="entry name" value="GST_C_2"/>
    <property type="match status" value="1"/>
</dbReference>
<evidence type="ECO:0000256" key="1">
    <source>
        <dbReference type="ARBA" id="ARBA00011067"/>
    </source>
</evidence>